<organism evidence="4 5">
    <name type="scientific">Psychroflexus aurantiacus</name>
    <dbReference type="NCBI Taxonomy" id="2709310"/>
    <lineage>
        <taxon>Bacteria</taxon>
        <taxon>Pseudomonadati</taxon>
        <taxon>Bacteroidota</taxon>
        <taxon>Flavobacteriia</taxon>
        <taxon>Flavobacteriales</taxon>
        <taxon>Flavobacteriaceae</taxon>
        <taxon>Psychroflexus</taxon>
    </lineage>
</organism>
<dbReference type="PANTHER" id="PTHR43736:SF5">
    <property type="entry name" value="NUDIX HYDROLASE DOMAIN-CONTAINING PROTEIN"/>
    <property type="match status" value="1"/>
</dbReference>
<dbReference type="Pfam" id="PF00293">
    <property type="entry name" value="NUDIX"/>
    <property type="match status" value="1"/>
</dbReference>
<protein>
    <submittedName>
        <fullName evidence="4">NUDIX hydrolase</fullName>
    </submittedName>
</protein>
<evidence type="ECO:0000313" key="5">
    <source>
        <dbReference type="Proteomes" id="UP000478505"/>
    </source>
</evidence>
<evidence type="ECO:0000256" key="1">
    <source>
        <dbReference type="ARBA" id="ARBA00022801"/>
    </source>
</evidence>
<dbReference type="InterPro" id="IPR000086">
    <property type="entry name" value="NUDIX_hydrolase_dom"/>
</dbReference>
<reference evidence="4 5" key="1">
    <citation type="submission" date="2020-02" db="EMBL/GenBank/DDBJ databases">
        <title>Flavobacteriaceae Psychroflexus bacterium YR1-1, complete genome.</title>
        <authorList>
            <person name="Li Y."/>
            <person name="Wu S."/>
        </authorList>
    </citation>
    <scope>NUCLEOTIDE SEQUENCE [LARGE SCALE GENOMIC DNA]</scope>
    <source>
        <strain evidence="4 5">YR1-1</strain>
    </source>
</reference>
<evidence type="ECO:0000256" key="2">
    <source>
        <dbReference type="RuleBase" id="RU003476"/>
    </source>
</evidence>
<comment type="similarity">
    <text evidence="2">Belongs to the Nudix hydrolase family.</text>
</comment>
<proteinExistence type="inferred from homology"/>
<feature type="domain" description="Nudix hydrolase" evidence="3">
    <location>
        <begin position="6"/>
        <end position="139"/>
    </location>
</feature>
<dbReference type="GO" id="GO:0016787">
    <property type="term" value="F:hydrolase activity"/>
    <property type="evidence" value="ECO:0007669"/>
    <property type="project" value="UniProtKB-KW"/>
</dbReference>
<gene>
    <name evidence="4" type="ORF">G3567_04880</name>
</gene>
<dbReference type="SUPFAM" id="SSF55811">
    <property type="entry name" value="Nudix"/>
    <property type="match status" value="1"/>
</dbReference>
<keyword evidence="1 2" id="KW-0378">Hydrolase</keyword>
<comment type="caution">
    <text evidence="4">The sequence shown here is derived from an EMBL/GenBank/DDBJ whole genome shotgun (WGS) entry which is preliminary data.</text>
</comment>
<dbReference type="CDD" id="cd18873">
    <property type="entry name" value="NUDIX_NadM_like"/>
    <property type="match status" value="1"/>
</dbReference>
<sequence length="141" mass="16479">MSYSPSIFITVDAVVISKEEQHRFVLLIKRKKEPYKNQWAVPGGFVEKDELVKRACQRELNEETGLDLDEKDLLFLDYYDQIDRDPRSRTISFAFRAVTPTRAEVKGNDDAEEARWFDVQDLPELAFDHSEMIQDALHKTL</sequence>
<dbReference type="PROSITE" id="PS00893">
    <property type="entry name" value="NUDIX_BOX"/>
    <property type="match status" value="1"/>
</dbReference>
<dbReference type="PRINTS" id="PR00502">
    <property type="entry name" value="NUDIXFAMILY"/>
</dbReference>
<evidence type="ECO:0000259" key="3">
    <source>
        <dbReference type="PROSITE" id="PS51462"/>
    </source>
</evidence>
<dbReference type="PANTHER" id="PTHR43736">
    <property type="entry name" value="ADP-RIBOSE PYROPHOSPHATASE"/>
    <property type="match status" value="1"/>
</dbReference>
<dbReference type="InterPro" id="IPR020476">
    <property type="entry name" value="Nudix_hydrolase"/>
</dbReference>
<dbReference type="Proteomes" id="UP000478505">
    <property type="component" value="Unassembled WGS sequence"/>
</dbReference>
<keyword evidence="5" id="KW-1185">Reference proteome</keyword>
<dbReference type="EMBL" id="JAAIKD010000002">
    <property type="protein sequence ID" value="NEV93484.1"/>
    <property type="molecule type" value="Genomic_DNA"/>
</dbReference>
<dbReference type="InterPro" id="IPR020084">
    <property type="entry name" value="NUDIX_hydrolase_CS"/>
</dbReference>
<dbReference type="InterPro" id="IPR015797">
    <property type="entry name" value="NUDIX_hydrolase-like_dom_sf"/>
</dbReference>
<dbReference type="PROSITE" id="PS51462">
    <property type="entry name" value="NUDIX"/>
    <property type="match status" value="1"/>
</dbReference>
<dbReference type="AlphaFoldDB" id="A0A6B3R7J1"/>
<accession>A0A6B3R7J1</accession>
<dbReference type="RefSeq" id="WP_164004196.1">
    <property type="nucleotide sequence ID" value="NZ_JAAIKD010000002.1"/>
</dbReference>
<dbReference type="Gene3D" id="3.90.79.10">
    <property type="entry name" value="Nucleoside Triphosphate Pyrophosphohydrolase"/>
    <property type="match status" value="1"/>
</dbReference>
<name>A0A6B3R7J1_9FLAO</name>
<evidence type="ECO:0000313" key="4">
    <source>
        <dbReference type="EMBL" id="NEV93484.1"/>
    </source>
</evidence>